<name>A0A099W8U2_9LIST</name>
<reference evidence="1 2" key="1">
    <citation type="submission" date="2014-05" db="EMBL/GenBank/DDBJ databases">
        <title>Novel Listeriaceae from food processing environments.</title>
        <authorList>
            <person name="den Bakker H.C."/>
        </authorList>
    </citation>
    <scope>NUCLEOTIDE SEQUENCE [LARGE SCALE GENOMIC DNA]</scope>
    <source>
        <strain evidence="1 2">FSL A5-0281</strain>
    </source>
</reference>
<dbReference type="Pfam" id="PF20288">
    <property type="entry name" value="MC2"/>
    <property type="match status" value="1"/>
</dbReference>
<dbReference type="GeneID" id="58719022"/>
<dbReference type="InterPro" id="IPR046904">
    <property type="entry name" value="ABC-3C_MC2"/>
</dbReference>
<dbReference type="Proteomes" id="UP000029844">
    <property type="component" value="Unassembled WGS sequence"/>
</dbReference>
<dbReference type="EMBL" id="JNFA01000024">
    <property type="protein sequence ID" value="KGL40495.1"/>
    <property type="molecule type" value="Genomic_DNA"/>
</dbReference>
<keyword evidence="2" id="KW-1185">Reference proteome</keyword>
<organism evidence="1 2">
    <name type="scientific">Listeria booriae</name>
    <dbReference type="NCBI Taxonomy" id="1552123"/>
    <lineage>
        <taxon>Bacteria</taxon>
        <taxon>Bacillati</taxon>
        <taxon>Bacillota</taxon>
        <taxon>Bacilli</taxon>
        <taxon>Bacillales</taxon>
        <taxon>Listeriaceae</taxon>
        <taxon>Listeria</taxon>
    </lineage>
</organism>
<comment type="caution">
    <text evidence="1">The sequence shown here is derived from an EMBL/GenBank/DDBJ whole genome shotgun (WGS) entry which is preliminary data.</text>
</comment>
<dbReference type="AlphaFoldDB" id="A0A099W8U2"/>
<dbReference type="STRING" id="1552123.EP57_11440"/>
<evidence type="ECO:0000313" key="1">
    <source>
        <dbReference type="EMBL" id="KGL40495.1"/>
    </source>
</evidence>
<evidence type="ECO:0008006" key="3">
    <source>
        <dbReference type="Google" id="ProtNLM"/>
    </source>
</evidence>
<protein>
    <recommendedName>
        <fullName evidence="3">Threonine transporter</fullName>
    </recommendedName>
</protein>
<proteinExistence type="predicted"/>
<dbReference type="eggNOG" id="ENOG5032RUZ">
    <property type="taxonomic scope" value="Bacteria"/>
</dbReference>
<sequence length="164" mass="19136">MMNKYNLLNSPIELGLRIIILLETVENADFDVDDILLLDYYVLHINDFDSKLKSIHPAIPNRENEIFVRRKSIQDSLLFLESLNLIKTNYTANGITYARNSMNNNFSDYLESPYASKLKRNIEEIKGENTEILIRNLKVSLFDNPQLWIDKLNIIGDESKNERI</sequence>
<gene>
    <name evidence="1" type="ORF">EP57_11440</name>
</gene>
<evidence type="ECO:0000313" key="2">
    <source>
        <dbReference type="Proteomes" id="UP000029844"/>
    </source>
</evidence>
<dbReference type="OrthoDB" id="8662245at2"/>
<accession>A0A099W8U2</accession>
<dbReference type="RefSeq" id="WP_052167649.1">
    <property type="nucleotide sequence ID" value="NZ_JAARWH010000001.1"/>
</dbReference>